<dbReference type="SUPFAM" id="SSF52141">
    <property type="entry name" value="Uracil-DNA glycosylase-like"/>
    <property type="match status" value="1"/>
</dbReference>
<dbReference type="EMBL" id="VWSJ01000006">
    <property type="protein sequence ID" value="MSN96105.1"/>
    <property type="molecule type" value="Genomic_DNA"/>
</dbReference>
<keyword evidence="3" id="KW-0227">DNA damage</keyword>
<dbReference type="InterPro" id="IPR005122">
    <property type="entry name" value="Uracil-DNA_glycosylase-like"/>
</dbReference>
<dbReference type="GO" id="GO:0006281">
    <property type="term" value="P:DNA repair"/>
    <property type="evidence" value="ECO:0007669"/>
    <property type="project" value="UniProtKB-KW"/>
</dbReference>
<sequence>MTKFQQLLAYKAFGYEFVDDELLNLEKKSYFQSLDDLRLNLKTCELCNLSKSRTNTVFSKQLNAKLMIIRLYPNKFEDKSGKVADINSKFKEKLLQYTCLGEDEIYVSYLVKCLCTSKVVDDFIYKCSPYAFDEIEKINPKIIITMGDICSKTILKDKNLPNLEISHGSIFRENKRFILPFFDVDFILSNPSKIEIFNEDLKKIKELL</sequence>
<dbReference type="RefSeq" id="WP_154570367.1">
    <property type="nucleotide sequence ID" value="NZ_VWSJ01000006.1"/>
</dbReference>
<evidence type="ECO:0000313" key="9">
    <source>
        <dbReference type="EMBL" id="MSN96105.1"/>
    </source>
</evidence>
<dbReference type="AlphaFoldDB" id="A0A6L5WJB2"/>
<keyword evidence="6" id="KW-0411">Iron-sulfur</keyword>
<keyword evidence="10" id="KW-1185">Reference proteome</keyword>
<protein>
    <submittedName>
        <fullName evidence="9">Uracil-DNA glycosylase</fullName>
    </submittedName>
</protein>
<dbReference type="GO" id="GO:0097506">
    <property type="term" value="F:deaminated base DNA N-glycosylase activity"/>
    <property type="evidence" value="ECO:0007669"/>
    <property type="project" value="UniProtKB-ARBA"/>
</dbReference>
<reference evidence="9 10" key="2">
    <citation type="submission" date="2020-03" db="EMBL/GenBank/DDBJ databases">
        <title>Campylobacter portucalensis sp. nov., a new species of Campylobacter isolated from the reproductive tract of bulls.</title>
        <authorList>
            <person name="Silva M.F."/>
            <person name="Pereira G."/>
            <person name="Carneiro C."/>
            <person name="Hemphill A."/>
            <person name="Mateus L."/>
            <person name="Lopes-Da-Costa L."/>
            <person name="Silva E."/>
        </authorList>
    </citation>
    <scope>NUCLEOTIDE SEQUENCE [LARGE SCALE GENOMIC DNA]</scope>
    <source>
        <strain evidence="9 10">FMV-PI01</strain>
    </source>
</reference>
<gene>
    <name evidence="9" type="ORF">F1B92_02660</name>
</gene>
<evidence type="ECO:0000256" key="7">
    <source>
        <dbReference type="ARBA" id="ARBA00023204"/>
    </source>
</evidence>
<evidence type="ECO:0000313" key="10">
    <source>
        <dbReference type="Proteomes" id="UP000476338"/>
    </source>
</evidence>
<evidence type="ECO:0000256" key="2">
    <source>
        <dbReference type="ARBA" id="ARBA00022723"/>
    </source>
</evidence>
<evidence type="ECO:0000256" key="5">
    <source>
        <dbReference type="ARBA" id="ARBA00023004"/>
    </source>
</evidence>
<evidence type="ECO:0000256" key="1">
    <source>
        <dbReference type="ARBA" id="ARBA00022485"/>
    </source>
</evidence>
<keyword evidence="1" id="KW-0004">4Fe-4S</keyword>
<dbReference type="GO" id="GO:0051539">
    <property type="term" value="F:4 iron, 4 sulfur cluster binding"/>
    <property type="evidence" value="ECO:0007669"/>
    <property type="project" value="UniProtKB-KW"/>
</dbReference>
<dbReference type="InterPro" id="IPR051536">
    <property type="entry name" value="UDG_Type-4/5"/>
</dbReference>
<dbReference type="PANTHER" id="PTHR33693:SF1">
    <property type="entry name" value="TYPE-4 URACIL-DNA GLYCOSYLASE"/>
    <property type="match status" value="1"/>
</dbReference>
<reference evidence="9 10" key="1">
    <citation type="submission" date="2019-09" db="EMBL/GenBank/DDBJ databases">
        <authorList>
            <person name="Silva M."/>
            <person name="Pereira G."/>
            <person name="Lopes-Da-Costa L."/>
            <person name="Silva E."/>
        </authorList>
    </citation>
    <scope>NUCLEOTIDE SEQUENCE [LARGE SCALE GENOMIC DNA]</scope>
    <source>
        <strain evidence="9 10">FMV-PI01</strain>
    </source>
</reference>
<keyword evidence="4" id="KW-0378">Hydrolase</keyword>
<comment type="caution">
    <text evidence="9">The sequence shown here is derived from an EMBL/GenBank/DDBJ whole genome shotgun (WGS) entry which is preliminary data.</text>
</comment>
<dbReference type="GO" id="GO:0046872">
    <property type="term" value="F:metal ion binding"/>
    <property type="evidence" value="ECO:0007669"/>
    <property type="project" value="UniProtKB-KW"/>
</dbReference>
<feature type="domain" description="Uracil-DNA glycosylase-like" evidence="8">
    <location>
        <begin position="62"/>
        <end position="199"/>
    </location>
</feature>
<proteinExistence type="predicted"/>
<accession>A0A6L5WJB2</accession>
<evidence type="ECO:0000256" key="4">
    <source>
        <dbReference type="ARBA" id="ARBA00022801"/>
    </source>
</evidence>
<dbReference type="PANTHER" id="PTHR33693">
    <property type="entry name" value="TYPE-5 URACIL-DNA GLYCOSYLASE"/>
    <property type="match status" value="1"/>
</dbReference>
<name>A0A6L5WJB2_9BACT</name>
<keyword evidence="5" id="KW-0408">Iron</keyword>
<dbReference type="InterPro" id="IPR036895">
    <property type="entry name" value="Uracil-DNA_glycosylase-like_sf"/>
</dbReference>
<organism evidence="9 10">
    <name type="scientific">Campylobacter portucalensis</name>
    <dbReference type="NCBI Taxonomy" id="2608384"/>
    <lineage>
        <taxon>Bacteria</taxon>
        <taxon>Pseudomonadati</taxon>
        <taxon>Campylobacterota</taxon>
        <taxon>Epsilonproteobacteria</taxon>
        <taxon>Campylobacterales</taxon>
        <taxon>Campylobacteraceae</taxon>
        <taxon>Campylobacter</taxon>
    </lineage>
</organism>
<evidence type="ECO:0000256" key="3">
    <source>
        <dbReference type="ARBA" id="ARBA00022763"/>
    </source>
</evidence>
<keyword evidence="2" id="KW-0479">Metal-binding</keyword>
<dbReference type="Proteomes" id="UP000476338">
    <property type="component" value="Unassembled WGS sequence"/>
</dbReference>
<dbReference type="Pfam" id="PF03167">
    <property type="entry name" value="UDG"/>
    <property type="match status" value="1"/>
</dbReference>
<evidence type="ECO:0000256" key="6">
    <source>
        <dbReference type="ARBA" id="ARBA00023014"/>
    </source>
</evidence>
<evidence type="ECO:0000259" key="8">
    <source>
        <dbReference type="Pfam" id="PF03167"/>
    </source>
</evidence>
<keyword evidence="7" id="KW-0234">DNA repair</keyword>
<dbReference type="Gene3D" id="3.40.470.10">
    <property type="entry name" value="Uracil-DNA glycosylase-like domain"/>
    <property type="match status" value="1"/>
</dbReference>